<keyword evidence="8 14" id="KW-0324">Glycolysis</keyword>
<dbReference type="Pfam" id="PF00847">
    <property type="entry name" value="AP2"/>
    <property type="match status" value="1"/>
</dbReference>
<dbReference type="InterPro" id="IPR001471">
    <property type="entry name" value="AP2/ERF_dom"/>
</dbReference>
<evidence type="ECO:0000256" key="12">
    <source>
        <dbReference type="ARBA" id="ARBA00023270"/>
    </source>
</evidence>
<organism evidence="16 17">
    <name type="scientific">Brassica oleracea var. oleracea</name>
    <dbReference type="NCBI Taxonomy" id="109376"/>
    <lineage>
        <taxon>Eukaryota</taxon>
        <taxon>Viridiplantae</taxon>
        <taxon>Streptophyta</taxon>
        <taxon>Embryophyta</taxon>
        <taxon>Tracheophyta</taxon>
        <taxon>Spermatophyta</taxon>
        <taxon>Magnoliopsida</taxon>
        <taxon>eudicotyledons</taxon>
        <taxon>Gunneridae</taxon>
        <taxon>Pentapetalae</taxon>
        <taxon>rosids</taxon>
        <taxon>malvids</taxon>
        <taxon>Brassicales</taxon>
        <taxon>Brassicaceae</taxon>
        <taxon>Brassiceae</taxon>
        <taxon>Brassica</taxon>
    </lineage>
</organism>
<dbReference type="Pfam" id="PF00274">
    <property type="entry name" value="Glycolytic"/>
    <property type="match status" value="2"/>
</dbReference>
<dbReference type="GO" id="GO:0005634">
    <property type="term" value="C:nucleus"/>
    <property type="evidence" value="ECO:0007669"/>
    <property type="project" value="UniProtKB-SubCell"/>
</dbReference>
<dbReference type="EC" id="4.1.2.13" evidence="5 14"/>
<reference evidence="16" key="2">
    <citation type="submission" date="2015-03" db="UniProtKB">
        <authorList>
            <consortium name="EnsemblPlants"/>
        </authorList>
    </citation>
    <scope>IDENTIFICATION</scope>
</reference>
<dbReference type="AlphaFoldDB" id="A0A0D3C4L4"/>
<keyword evidence="9" id="KW-0804">Transcription</keyword>
<feature type="domain" description="AP2/ERF" evidence="15">
    <location>
        <begin position="758"/>
        <end position="816"/>
    </location>
</feature>
<comment type="subcellular location">
    <subcellularLocation>
        <location evidence="2">Nucleus</location>
    </subcellularLocation>
</comment>
<evidence type="ECO:0000256" key="2">
    <source>
        <dbReference type="ARBA" id="ARBA00004123"/>
    </source>
</evidence>
<dbReference type="SUPFAM" id="SSF54171">
    <property type="entry name" value="DNA-binding domain"/>
    <property type="match status" value="1"/>
</dbReference>
<evidence type="ECO:0000256" key="13">
    <source>
        <dbReference type="ARBA" id="ARBA00024343"/>
    </source>
</evidence>
<comment type="similarity">
    <text evidence="13">Belongs to the AP2/ERF transcription factor family. ERF subfamily.</text>
</comment>
<dbReference type="Gramene" id="Bo4g186300.1">
    <property type="protein sequence ID" value="Bo4g186300.1"/>
    <property type="gene ID" value="Bo4g186300"/>
</dbReference>
<comment type="pathway">
    <text evidence="3">Carbohydrate degradation; glycolysis; D-glyceraldehyde 3-phosphate and glycerone phosphate from D-glucose: step 4/4.</text>
</comment>
<keyword evidence="6" id="KW-0805">Transcription regulation</keyword>
<dbReference type="PROSITE" id="PS51032">
    <property type="entry name" value="AP2_ERF"/>
    <property type="match status" value="1"/>
</dbReference>
<reference evidence="16 17" key="1">
    <citation type="journal article" date="2014" name="Genome Biol.">
        <title>Transcriptome and methylome profiling reveals relics of genome dominance in the mesopolyploid Brassica oleracea.</title>
        <authorList>
            <person name="Parkin I.A."/>
            <person name="Koh C."/>
            <person name="Tang H."/>
            <person name="Robinson S.J."/>
            <person name="Kagale S."/>
            <person name="Clarke W.E."/>
            <person name="Town C.D."/>
            <person name="Nixon J."/>
            <person name="Krishnakumar V."/>
            <person name="Bidwell S.L."/>
            <person name="Denoeud F."/>
            <person name="Belcram H."/>
            <person name="Links M.G."/>
            <person name="Just J."/>
            <person name="Clarke C."/>
            <person name="Bender T."/>
            <person name="Huebert T."/>
            <person name="Mason A.S."/>
            <person name="Pires J.C."/>
            <person name="Barker G."/>
            <person name="Moore J."/>
            <person name="Walley P.G."/>
            <person name="Manoli S."/>
            <person name="Batley J."/>
            <person name="Edwards D."/>
            <person name="Nelson M.N."/>
            <person name="Wang X."/>
            <person name="Paterson A.H."/>
            <person name="King G."/>
            <person name="Bancroft I."/>
            <person name="Chalhoub B."/>
            <person name="Sharpe A.G."/>
        </authorList>
    </citation>
    <scope>NUCLEOTIDE SEQUENCE</scope>
    <source>
        <strain evidence="16 17">cv. TO1000</strain>
    </source>
</reference>
<keyword evidence="7" id="KW-0238">DNA-binding</keyword>
<evidence type="ECO:0000256" key="10">
    <source>
        <dbReference type="ARBA" id="ARBA00023239"/>
    </source>
</evidence>
<evidence type="ECO:0000256" key="1">
    <source>
        <dbReference type="ARBA" id="ARBA00000441"/>
    </source>
</evidence>
<keyword evidence="10 14" id="KW-0456">Lyase</keyword>
<evidence type="ECO:0000256" key="5">
    <source>
        <dbReference type="ARBA" id="ARBA00013068"/>
    </source>
</evidence>
<dbReference type="GO" id="GO:0006096">
    <property type="term" value="P:glycolytic process"/>
    <property type="evidence" value="ECO:0007669"/>
    <property type="project" value="UniProtKB-UniPathway"/>
</dbReference>
<dbReference type="GO" id="GO:0003677">
    <property type="term" value="F:DNA binding"/>
    <property type="evidence" value="ECO:0007669"/>
    <property type="project" value="UniProtKB-KW"/>
</dbReference>
<dbReference type="UniPathway" id="UPA00109">
    <property type="reaction ID" value="UER00183"/>
</dbReference>
<dbReference type="eggNOG" id="KOG1557">
    <property type="taxonomic scope" value="Eukaryota"/>
</dbReference>
<dbReference type="GO" id="GO:0004332">
    <property type="term" value="F:fructose-bisphosphate aldolase activity"/>
    <property type="evidence" value="ECO:0007669"/>
    <property type="project" value="UniProtKB-EC"/>
</dbReference>
<dbReference type="HOGENOM" id="CLU_316272_0_0_1"/>
<evidence type="ECO:0000256" key="3">
    <source>
        <dbReference type="ARBA" id="ARBA00004714"/>
    </source>
</evidence>
<dbReference type="InterPro" id="IPR036955">
    <property type="entry name" value="AP2/ERF_dom_sf"/>
</dbReference>
<dbReference type="NCBIfam" id="NF033379">
    <property type="entry name" value="FrucBisAld_I"/>
    <property type="match status" value="1"/>
</dbReference>
<dbReference type="CDD" id="cd00018">
    <property type="entry name" value="AP2"/>
    <property type="match status" value="1"/>
</dbReference>
<dbReference type="SUPFAM" id="SSF51569">
    <property type="entry name" value="Aldolase"/>
    <property type="match status" value="2"/>
</dbReference>
<comment type="catalytic activity">
    <reaction evidence="1 14">
        <text>beta-D-fructose 1,6-bisphosphate = D-glyceraldehyde 3-phosphate + dihydroxyacetone phosphate</text>
        <dbReference type="Rhea" id="RHEA:14729"/>
        <dbReference type="ChEBI" id="CHEBI:32966"/>
        <dbReference type="ChEBI" id="CHEBI:57642"/>
        <dbReference type="ChEBI" id="CHEBI:59776"/>
        <dbReference type="EC" id="4.1.2.13"/>
    </reaction>
</comment>
<name>A0A0D3C4L4_BRAOL</name>
<evidence type="ECO:0000256" key="8">
    <source>
        <dbReference type="ARBA" id="ARBA00023152"/>
    </source>
</evidence>
<protein>
    <recommendedName>
        <fullName evidence="5 14">Fructose-bisphosphate aldolase</fullName>
        <ecNumber evidence="5 14">4.1.2.13</ecNumber>
    </recommendedName>
</protein>
<evidence type="ECO:0000256" key="9">
    <source>
        <dbReference type="ARBA" id="ARBA00023163"/>
    </source>
</evidence>
<evidence type="ECO:0000259" key="15">
    <source>
        <dbReference type="PROSITE" id="PS51032"/>
    </source>
</evidence>
<evidence type="ECO:0000256" key="4">
    <source>
        <dbReference type="ARBA" id="ARBA00010387"/>
    </source>
</evidence>
<dbReference type="SMART" id="SM00380">
    <property type="entry name" value="AP2"/>
    <property type="match status" value="1"/>
</dbReference>
<proteinExistence type="inferred from homology"/>
<dbReference type="PROSITE" id="PS00158">
    <property type="entry name" value="ALDOLASE_CLASS_I"/>
    <property type="match status" value="1"/>
</dbReference>
<keyword evidence="12" id="KW-0704">Schiff base</keyword>
<evidence type="ECO:0000256" key="7">
    <source>
        <dbReference type="ARBA" id="ARBA00023125"/>
    </source>
</evidence>
<dbReference type="GO" id="GO:0003700">
    <property type="term" value="F:DNA-binding transcription factor activity"/>
    <property type="evidence" value="ECO:0007669"/>
    <property type="project" value="InterPro"/>
</dbReference>
<dbReference type="Proteomes" id="UP000032141">
    <property type="component" value="Chromosome C4"/>
</dbReference>
<dbReference type="EnsemblPlants" id="Bo4g186300.1">
    <property type="protein sequence ID" value="Bo4g186300.1"/>
    <property type="gene ID" value="Bo4g186300"/>
</dbReference>
<evidence type="ECO:0000256" key="11">
    <source>
        <dbReference type="ARBA" id="ARBA00023242"/>
    </source>
</evidence>
<evidence type="ECO:0000256" key="14">
    <source>
        <dbReference type="RuleBase" id="RU003994"/>
    </source>
</evidence>
<keyword evidence="11" id="KW-0539">Nucleus</keyword>
<dbReference type="FunFam" id="3.30.730.10:FF:000001">
    <property type="entry name" value="Ethylene-responsive transcription factor 2"/>
    <property type="match status" value="1"/>
</dbReference>
<evidence type="ECO:0000256" key="6">
    <source>
        <dbReference type="ARBA" id="ARBA00023015"/>
    </source>
</evidence>
<keyword evidence="17" id="KW-1185">Reference proteome</keyword>
<sequence>MSRFATTDHHLLCFYIIILYIELLLYNNDTSPEPNLELLSETYELIANAAYIGTPRKGILAADESTDTIGKRFSSVNVENVESNRRALRELLFTTPGALPCLSGVILVEETLYQKSSNAFISTPVKPLAAGVGPSALALFVFHIYVLFSPSTPVLRPGAPLMSRSLQVSVNVKISAHANISLWRKLFGASRSFCLSHYRSGSTGSDIFWGVPQPVEPLAGYSRRTSSTSVCDHAYLLLDEFSPLVGVDAVHSVRVAPHQPYLPSSQPQDLSVLLSKLCPNRVKKSFSYLSLSRLILPAVGRRPEPTIPPSPSLSWPLTGRRTSSAKLSSSRRGYVSNVLGMGLHLLKLGLGSPIVFNYQWPRPLLSQPTMLWGYLVSLINCLKVIYEFAEVDTEAGLHITMHLSCAKSLISSPLPVGLPGSSSSPLASFSLEKRTAISTTSLLRSVSLPNVKWKCPLIFIAVLLSCVAVRLGPEDATDFVSTILRGTPFVDILKEGGVLPGIKVDKGRAVELAGTNGETITQGLDGLGERCKKYYEAGARFAKWHALLKIGPNEPSELAIHENAYGLARYAAICQENGLVPIVEPDVSVVGSHDIHKCAEVTERFLAACYKALSDHHVMLEGTLLKPNMVTPGSESPKVAPEVIAEHTVRALQRTVPAAVPAILFLSGGQSEEEATRNLNAMNQLKTKKPWSLSFCFGRALQQSALKTWGGKEENVKKAQDVFLVRCKANSEATLGTYKVLITNMPGTSKENGGRHPLYRGVRQRRNSDKWVSEIREPRKPTRIWLGTFSTPEMAAIAYDVAALALKGTQTELNFPNSASSLPVPASMSPGDIQAAAASAAAAFGAARDAIVSTNNNNASSSVEGSNVNINGYMDEDLIFDMPNVLMNMAEGMLLSPPRQSTFDAASDADGYTGGDDYLWNFP</sequence>
<dbReference type="Gene3D" id="3.30.730.10">
    <property type="entry name" value="AP2/ERF domain"/>
    <property type="match status" value="1"/>
</dbReference>
<dbReference type="InterPro" id="IPR016177">
    <property type="entry name" value="DNA-bd_dom_sf"/>
</dbReference>
<comment type="similarity">
    <text evidence="4 14">Belongs to the class I fructose-bisphosphate aldolase family.</text>
</comment>
<evidence type="ECO:0000313" key="16">
    <source>
        <dbReference type="EnsemblPlants" id="Bo4g186300.1"/>
    </source>
</evidence>
<evidence type="ECO:0000313" key="17">
    <source>
        <dbReference type="Proteomes" id="UP000032141"/>
    </source>
</evidence>
<dbReference type="STRING" id="109376.A0A0D3C4L4"/>
<accession>A0A0D3C4L4</accession>
<dbReference type="Gene3D" id="3.20.20.70">
    <property type="entry name" value="Aldolase class I"/>
    <property type="match status" value="2"/>
</dbReference>
<dbReference type="InterPro" id="IPR000741">
    <property type="entry name" value="FBA_I"/>
</dbReference>
<dbReference type="InterPro" id="IPR029768">
    <property type="entry name" value="Aldolase_I_AS"/>
</dbReference>
<dbReference type="PANTHER" id="PTHR11627">
    <property type="entry name" value="FRUCTOSE-BISPHOSPHATE ALDOLASE"/>
    <property type="match status" value="1"/>
</dbReference>
<dbReference type="InterPro" id="IPR013785">
    <property type="entry name" value="Aldolase_TIM"/>
</dbReference>